<keyword evidence="1" id="KW-0472">Membrane</keyword>
<dbReference type="GO" id="GO:0042910">
    <property type="term" value="F:xenobiotic transmembrane transporter activity"/>
    <property type="evidence" value="ECO:0007669"/>
    <property type="project" value="InterPro"/>
</dbReference>
<evidence type="ECO:0000256" key="1">
    <source>
        <dbReference type="SAM" id="Phobius"/>
    </source>
</evidence>
<accession>A0A9D1DMY2</accession>
<name>A0A9D1DMY2_9FIRM</name>
<feature type="transmembrane region" description="Helical" evidence="1">
    <location>
        <begin position="32"/>
        <end position="56"/>
    </location>
</feature>
<evidence type="ECO:0000313" key="2">
    <source>
        <dbReference type="EMBL" id="HIR55770.1"/>
    </source>
</evidence>
<keyword evidence="1" id="KW-0812">Transmembrane</keyword>
<reference evidence="2" key="2">
    <citation type="journal article" date="2021" name="PeerJ">
        <title>Extensive microbial diversity within the chicken gut microbiome revealed by metagenomics and culture.</title>
        <authorList>
            <person name="Gilroy R."/>
            <person name="Ravi A."/>
            <person name="Getino M."/>
            <person name="Pursley I."/>
            <person name="Horton D.L."/>
            <person name="Alikhan N.F."/>
            <person name="Baker D."/>
            <person name="Gharbi K."/>
            <person name="Hall N."/>
            <person name="Watson M."/>
            <person name="Adriaenssens E.M."/>
            <person name="Foster-Nyarko E."/>
            <person name="Jarju S."/>
            <person name="Secka A."/>
            <person name="Antonio M."/>
            <person name="Oren A."/>
            <person name="Chaudhuri R.R."/>
            <person name="La Ragione R."/>
            <person name="Hildebrand F."/>
            <person name="Pallen M.J."/>
        </authorList>
    </citation>
    <scope>NUCLEOTIDE SEQUENCE</scope>
    <source>
        <strain evidence="2">ChiGjej3B3-7149</strain>
    </source>
</reference>
<proteinExistence type="predicted"/>
<comment type="caution">
    <text evidence="2">The sequence shown here is derived from an EMBL/GenBank/DDBJ whole genome shotgun (WGS) entry which is preliminary data.</text>
</comment>
<protein>
    <submittedName>
        <fullName evidence="2">Uncharacterized protein</fullName>
    </submittedName>
</protein>
<dbReference type="Proteomes" id="UP000824238">
    <property type="component" value="Unassembled WGS sequence"/>
</dbReference>
<reference evidence="2" key="1">
    <citation type="submission" date="2020-10" db="EMBL/GenBank/DDBJ databases">
        <authorList>
            <person name="Gilroy R."/>
        </authorList>
    </citation>
    <scope>NUCLEOTIDE SEQUENCE</scope>
    <source>
        <strain evidence="2">ChiGjej3B3-7149</strain>
    </source>
</reference>
<feature type="non-terminal residue" evidence="2">
    <location>
        <position position="1"/>
    </location>
</feature>
<sequence>EYMKAICWGTVFVFGYNAVCSALKGLGDSVTPLYIVAAAAVINIALDILFVGPLALGARPARPLPGSGHFPRPPSLSGHDLFQKPRLGAKKASFTHRRIL</sequence>
<dbReference type="Pfam" id="PF01554">
    <property type="entry name" value="MatE"/>
    <property type="match status" value="1"/>
</dbReference>
<evidence type="ECO:0000313" key="3">
    <source>
        <dbReference type="Proteomes" id="UP000824238"/>
    </source>
</evidence>
<dbReference type="GO" id="GO:0015297">
    <property type="term" value="F:antiporter activity"/>
    <property type="evidence" value="ECO:0007669"/>
    <property type="project" value="InterPro"/>
</dbReference>
<keyword evidence="1" id="KW-1133">Transmembrane helix</keyword>
<organism evidence="2 3">
    <name type="scientific">Candidatus Scatomorpha intestinigallinarum</name>
    <dbReference type="NCBI Taxonomy" id="2840923"/>
    <lineage>
        <taxon>Bacteria</taxon>
        <taxon>Bacillati</taxon>
        <taxon>Bacillota</taxon>
        <taxon>Clostridia</taxon>
        <taxon>Eubacteriales</taxon>
        <taxon>Candidatus Scatomorpha</taxon>
    </lineage>
</organism>
<dbReference type="AlphaFoldDB" id="A0A9D1DMY2"/>
<gene>
    <name evidence="2" type="ORF">IAD36_09285</name>
</gene>
<dbReference type="InterPro" id="IPR002528">
    <property type="entry name" value="MATE_fam"/>
</dbReference>
<dbReference type="EMBL" id="DVHH01000224">
    <property type="protein sequence ID" value="HIR55770.1"/>
    <property type="molecule type" value="Genomic_DNA"/>
</dbReference>
<dbReference type="GO" id="GO:0016020">
    <property type="term" value="C:membrane"/>
    <property type="evidence" value="ECO:0007669"/>
    <property type="project" value="InterPro"/>
</dbReference>